<proteinExistence type="predicted"/>
<name>A0ABY8MFT2_9SPIO</name>
<dbReference type="RefSeq" id="WP_326926977.1">
    <property type="nucleotide sequence ID" value="NZ_CP123443.1"/>
</dbReference>
<evidence type="ECO:0000313" key="2">
    <source>
        <dbReference type="EMBL" id="WGK68791.1"/>
    </source>
</evidence>
<evidence type="ECO:0000313" key="3">
    <source>
        <dbReference type="Proteomes" id="UP001228690"/>
    </source>
</evidence>
<feature type="transmembrane region" description="Helical" evidence="1">
    <location>
        <begin position="90"/>
        <end position="110"/>
    </location>
</feature>
<keyword evidence="1" id="KW-1133">Transmembrane helix</keyword>
<dbReference type="EMBL" id="CP123443">
    <property type="protein sequence ID" value="WGK68791.1"/>
    <property type="molecule type" value="Genomic_DNA"/>
</dbReference>
<keyword evidence="1" id="KW-0812">Transmembrane</keyword>
<keyword evidence="1" id="KW-0472">Membrane</keyword>
<gene>
    <name evidence="2" type="ORF">P0082_09920</name>
</gene>
<protein>
    <recommendedName>
        <fullName evidence="4">DZANK-type domain-containing protein</fullName>
    </recommendedName>
</protein>
<evidence type="ECO:0000256" key="1">
    <source>
        <dbReference type="SAM" id="Phobius"/>
    </source>
</evidence>
<dbReference type="Proteomes" id="UP001228690">
    <property type="component" value="Chromosome"/>
</dbReference>
<sequence length="114" mass="12633">MKRQAPSFLCNSCGTETTSDVDSCPSCGALFGNLVHCSQCHHEAKEHKFFDGCPKCGYMSSKKSRRGLGRRKKAATELQEELPQSSFNPLVFALTMAFFLLLLLALLRIYNGPL</sequence>
<organism evidence="2 3">
    <name type="scientific">Candidatus Haliotispira prima</name>
    <dbReference type="NCBI Taxonomy" id="3034016"/>
    <lineage>
        <taxon>Bacteria</taxon>
        <taxon>Pseudomonadati</taxon>
        <taxon>Spirochaetota</taxon>
        <taxon>Spirochaetia</taxon>
        <taxon>Spirochaetales</taxon>
        <taxon>Spirochaetaceae</taxon>
        <taxon>Candidatus Haliotispira</taxon>
    </lineage>
</organism>
<reference evidence="2 3" key="1">
    <citation type="submission" date="2023-04" db="EMBL/GenBank/DDBJ databases">
        <title>Spirochaete genome identified in red abalone sample constitutes a novel genus.</title>
        <authorList>
            <person name="Sharma S.P."/>
            <person name="Purcell C.M."/>
            <person name="Hyde J.R."/>
            <person name="Severin A.J."/>
        </authorList>
    </citation>
    <scope>NUCLEOTIDE SEQUENCE [LARGE SCALE GENOMIC DNA]</scope>
    <source>
        <strain evidence="2 3">SP-2023</strain>
    </source>
</reference>
<evidence type="ECO:0008006" key="4">
    <source>
        <dbReference type="Google" id="ProtNLM"/>
    </source>
</evidence>
<accession>A0ABY8MFT2</accession>
<keyword evidence="3" id="KW-1185">Reference proteome</keyword>